<keyword evidence="1" id="KW-1133">Transmembrane helix</keyword>
<organism evidence="2 3">
    <name type="scientific">Nocardia terpenica</name>
    <dbReference type="NCBI Taxonomy" id="455432"/>
    <lineage>
        <taxon>Bacteria</taxon>
        <taxon>Bacillati</taxon>
        <taxon>Actinomycetota</taxon>
        <taxon>Actinomycetes</taxon>
        <taxon>Mycobacteriales</taxon>
        <taxon>Nocardiaceae</taxon>
        <taxon>Nocardia</taxon>
    </lineage>
</organism>
<feature type="transmembrane region" description="Helical" evidence="1">
    <location>
        <begin position="35"/>
        <end position="56"/>
    </location>
</feature>
<sequence>MAGLLAICAAGVVGFSISAEWATLGLNKFSIVQDLALALVTTAVLLLIVGGILLLSRRLTGRIMVIIGAVELLIAFVVQLRVAYDYYGFLFAAALVLGLLLGIPALVLAAVPATGRWIQARRRRWAA</sequence>
<reference evidence="2 3" key="1">
    <citation type="submission" date="2017-10" db="EMBL/GenBank/DDBJ databases">
        <title>Comparative genomics between pathogenic Norcardia.</title>
        <authorList>
            <person name="Zeng L."/>
        </authorList>
    </citation>
    <scope>NUCLEOTIDE SEQUENCE [LARGE SCALE GENOMIC DNA]</scope>
    <source>
        <strain evidence="2 3">NC_YFY_NT001</strain>
    </source>
</reference>
<proteinExistence type="predicted"/>
<accession>A0A291RDF9</accession>
<evidence type="ECO:0000256" key="1">
    <source>
        <dbReference type="SAM" id="Phobius"/>
    </source>
</evidence>
<dbReference type="Proteomes" id="UP000221961">
    <property type="component" value="Chromosome"/>
</dbReference>
<dbReference type="AlphaFoldDB" id="A0A291RDF9"/>
<evidence type="ECO:0000313" key="2">
    <source>
        <dbReference type="EMBL" id="ATL65616.1"/>
    </source>
</evidence>
<keyword evidence="1" id="KW-0812">Transmembrane</keyword>
<dbReference type="KEGG" id="ntp:CRH09_04705"/>
<evidence type="ECO:0000313" key="3">
    <source>
        <dbReference type="Proteomes" id="UP000221961"/>
    </source>
</evidence>
<feature type="transmembrane region" description="Helical" evidence="1">
    <location>
        <begin position="90"/>
        <end position="114"/>
    </location>
</feature>
<feature type="transmembrane region" description="Helical" evidence="1">
    <location>
        <begin position="63"/>
        <end position="84"/>
    </location>
</feature>
<name>A0A291RDF9_9NOCA</name>
<protein>
    <submittedName>
        <fullName evidence="2">Uncharacterized protein</fullName>
    </submittedName>
</protein>
<gene>
    <name evidence="2" type="ORF">CRH09_04705</name>
</gene>
<keyword evidence="1" id="KW-0472">Membrane</keyword>
<dbReference type="EMBL" id="CP023778">
    <property type="protein sequence ID" value="ATL65616.1"/>
    <property type="molecule type" value="Genomic_DNA"/>
</dbReference>